<dbReference type="CDD" id="cd16936">
    <property type="entry name" value="HATPase_RsbW-like"/>
    <property type="match status" value="1"/>
</dbReference>
<gene>
    <name evidence="3" type="ORF">GSF22_25730</name>
</gene>
<sequence>MPSRITCQVHEEPPVTVVRVTGSLDLTTTRQVHHVLQRCLTAQPDALIVDLAGLRVTDPLALSVFAAAARQAAEWPAVPVVLCDPPTETARHLTETTACRTLPVQHDCAEATRLARSSAAPRVRARLEPVAGACRRARELAAQACERWNLPDLVGPVSLVLSELVGNVVRHAGTPMDVTLTLRPPYLHLAVADRCATAVRPRDPGSHAEGGRGLMLVRELTQRWGSLTAGDRKVVWAILPAG</sequence>
<proteinExistence type="predicted"/>
<dbReference type="EMBL" id="WVUH01000293">
    <property type="protein sequence ID" value="MBO4209368.1"/>
    <property type="molecule type" value="Genomic_DNA"/>
</dbReference>
<evidence type="ECO:0000313" key="4">
    <source>
        <dbReference type="Proteomes" id="UP000823521"/>
    </source>
</evidence>
<dbReference type="SUPFAM" id="SSF52091">
    <property type="entry name" value="SpoIIaa-like"/>
    <property type="match status" value="1"/>
</dbReference>
<dbReference type="RefSeq" id="WP_208816336.1">
    <property type="nucleotide sequence ID" value="NZ_WVUH01000293.1"/>
</dbReference>
<dbReference type="PROSITE" id="PS50801">
    <property type="entry name" value="STAS"/>
    <property type="match status" value="1"/>
</dbReference>
<dbReference type="PANTHER" id="PTHR35526:SF3">
    <property type="entry name" value="ANTI-SIGMA-F FACTOR RSBW"/>
    <property type="match status" value="1"/>
</dbReference>
<keyword evidence="1" id="KW-0418">Kinase</keyword>
<dbReference type="PANTHER" id="PTHR35526">
    <property type="entry name" value="ANTI-SIGMA-F FACTOR RSBW-RELATED"/>
    <property type="match status" value="1"/>
</dbReference>
<dbReference type="InterPro" id="IPR003594">
    <property type="entry name" value="HATPase_dom"/>
</dbReference>
<dbReference type="Proteomes" id="UP000823521">
    <property type="component" value="Unassembled WGS sequence"/>
</dbReference>
<dbReference type="Gene3D" id="3.30.565.10">
    <property type="entry name" value="Histidine kinase-like ATPase, C-terminal domain"/>
    <property type="match status" value="1"/>
</dbReference>
<dbReference type="InterPro" id="IPR036890">
    <property type="entry name" value="HATPase_C_sf"/>
</dbReference>
<dbReference type="InterPro" id="IPR036513">
    <property type="entry name" value="STAS_dom_sf"/>
</dbReference>
<comment type="caution">
    <text evidence="3">The sequence shown here is derived from an EMBL/GenBank/DDBJ whole genome shotgun (WGS) entry which is preliminary data.</text>
</comment>
<protein>
    <submittedName>
        <fullName evidence="3">ATP-binding protein</fullName>
    </submittedName>
</protein>
<feature type="domain" description="STAS" evidence="2">
    <location>
        <begin position="5"/>
        <end position="93"/>
    </location>
</feature>
<accession>A0ABS3VY44</accession>
<dbReference type="InterPro" id="IPR002645">
    <property type="entry name" value="STAS_dom"/>
</dbReference>
<organism evidence="3 4">
    <name type="scientific">Micromonospora echinofusca</name>
    <dbReference type="NCBI Taxonomy" id="47858"/>
    <lineage>
        <taxon>Bacteria</taxon>
        <taxon>Bacillati</taxon>
        <taxon>Actinomycetota</taxon>
        <taxon>Actinomycetes</taxon>
        <taxon>Micromonosporales</taxon>
        <taxon>Micromonosporaceae</taxon>
        <taxon>Micromonospora</taxon>
    </lineage>
</organism>
<dbReference type="Pfam" id="PF13581">
    <property type="entry name" value="HATPase_c_2"/>
    <property type="match status" value="1"/>
</dbReference>
<keyword evidence="1" id="KW-0808">Transferase</keyword>
<keyword evidence="4" id="KW-1185">Reference proteome</keyword>
<evidence type="ECO:0000256" key="1">
    <source>
        <dbReference type="ARBA" id="ARBA00022527"/>
    </source>
</evidence>
<dbReference type="GO" id="GO:0005524">
    <property type="term" value="F:ATP binding"/>
    <property type="evidence" value="ECO:0007669"/>
    <property type="project" value="UniProtKB-KW"/>
</dbReference>
<evidence type="ECO:0000313" key="3">
    <source>
        <dbReference type="EMBL" id="MBO4209368.1"/>
    </source>
</evidence>
<keyword evidence="3" id="KW-0547">Nucleotide-binding</keyword>
<dbReference type="SUPFAM" id="SSF55874">
    <property type="entry name" value="ATPase domain of HSP90 chaperone/DNA topoisomerase II/histidine kinase"/>
    <property type="match status" value="1"/>
</dbReference>
<dbReference type="InterPro" id="IPR050267">
    <property type="entry name" value="Anti-sigma-factor_SerPK"/>
</dbReference>
<reference evidence="3 4" key="1">
    <citation type="submission" date="2019-12" db="EMBL/GenBank/DDBJ databases">
        <title>Whole genome sequencing of endophytic Actinobacterium Micromonospora sp. MPMI6T.</title>
        <authorList>
            <person name="Evv R."/>
            <person name="Podile A.R."/>
        </authorList>
    </citation>
    <scope>NUCLEOTIDE SEQUENCE [LARGE SCALE GENOMIC DNA]</scope>
    <source>
        <strain evidence="3 4">MPMI6</strain>
    </source>
</reference>
<keyword evidence="1" id="KW-0723">Serine/threonine-protein kinase</keyword>
<evidence type="ECO:0000259" key="2">
    <source>
        <dbReference type="PROSITE" id="PS50801"/>
    </source>
</evidence>
<keyword evidence="3" id="KW-0067">ATP-binding</keyword>
<dbReference type="Gene3D" id="3.30.750.24">
    <property type="entry name" value="STAS domain"/>
    <property type="match status" value="1"/>
</dbReference>
<dbReference type="Pfam" id="PF01740">
    <property type="entry name" value="STAS"/>
    <property type="match status" value="1"/>
</dbReference>
<name>A0ABS3VY44_MICEH</name>